<sequence>MKRNISKNKGFIQLVILAIVIIATLAYFKIDLRTLLNRPELQKIWGIFVSAWALYIKPLFWFLFTSISGLFVK</sequence>
<evidence type="ECO:0000256" key="1">
    <source>
        <dbReference type="SAM" id="Phobius"/>
    </source>
</evidence>
<comment type="caution">
    <text evidence="2">The sequence shown here is derived from an EMBL/GenBank/DDBJ whole genome shotgun (WGS) entry which is preliminary data.</text>
</comment>
<dbReference type="Proteomes" id="UP000181992">
    <property type="component" value="Unassembled WGS sequence"/>
</dbReference>
<dbReference type="AlphaFoldDB" id="A0A1J4V3R7"/>
<gene>
    <name evidence="2" type="ORF">AUJ77_02295</name>
</gene>
<evidence type="ECO:0000313" key="2">
    <source>
        <dbReference type="EMBL" id="OIO30616.1"/>
    </source>
</evidence>
<keyword evidence="1" id="KW-1133">Transmembrane helix</keyword>
<dbReference type="EMBL" id="MNVN01000015">
    <property type="protein sequence ID" value="OIO30616.1"/>
    <property type="molecule type" value="Genomic_DNA"/>
</dbReference>
<reference evidence="2 3" key="1">
    <citation type="journal article" date="2016" name="Environ. Microbiol.">
        <title>Genomic resolution of a cold subsurface aquifer community provides metabolic insights for novel microbes adapted to high CO concentrations.</title>
        <authorList>
            <person name="Probst A.J."/>
            <person name="Castelle C.J."/>
            <person name="Singh A."/>
            <person name="Brown C.T."/>
            <person name="Anantharaman K."/>
            <person name="Sharon I."/>
            <person name="Hug L.A."/>
            <person name="Burstein D."/>
            <person name="Emerson J.B."/>
            <person name="Thomas B.C."/>
            <person name="Banfield J.F."/>
        </authorList>
    </citation>
    <scope>NUCLEOTIDE SEQUENCE [LARGE SCALE GENOMIC DNA]</scope>
    <source>
        <strain evidence="2">CG1_02_43_90</strain>
    </source>
</reference>
<accession>A0A1J4V3R7</accession>
<keyword evidence="1" id="KW-0812">Transmembrane</keyword>
<protein>
    <submittedName>
        <fullName evidence="2">Uncharacterized protein</fullName>
    </submittedName>
</protein>
<keyword evidence="1" id="KW-0472">Membrane</keyword>
<evidence type="ECO:0000313" key="3">
    <source>
        <dbReference type="Proteomes" id="UP000181992"/>
    </source>
</evidence>
<proteinExistence type="predicted"/>
<dbReference type="STRING" id="1805281.AUJ77_02295"/>
<feature type="transmembrane region" description="Helical" evidence="1">
    <location>
        <begin position="12"/>
        <end position="30"/>
    </location>
</feature>
<organism evidence="2 3">
    <name type="scientific">Candidatus Nomurabacteria bacterium CG1_02_43_90</name>
    <dbReference type="NCBI Taxonomy" id="1805281"/>
    <lineage>
        <taxon>Bacteria</taxon>
        <taxon>Candidatus Nomuraibacteriota</taxon>
    </lineage>
</organism>
<name>A0A1J4V3R7_9BACT</name>
<feature type="transmembrane region" description="Helical" evidence="1">
    <location>
        <begin position="50"/>
        <end position="72"/>
    </location>
</feature>